<name>A0A518FMT5_9PLAN</name>
<dbReference type="Proteomes" id="UP000320839">
    <property type="component" value="Chromosome"/>
</dbReference>
<sequence>MTVRLVLRHTRRVQGNHFGHYCSYQVPLSLLLIALAVSGCQPQEDQTAISNLDNEVKQELKTDSEKTKSQRSKASLSAGIGLTNRSKAFLRSQPATLEAAADNSKRIFRQIMGIDSSAQPMTQEEIEKNLGDLFAMSVLRKGTFPDTVDEITAAINAANPELGQTSYVVGEGSQIKTNIAPRSANRDLRYVIIWPQESAFDLQKSIFLSVAASSGESSFHQVIAWDQNRKVFNFYERARAQNGQPAFWSWAGDSTFSSNPASAGKGCFDCHHNGTLLMKELKRPWENWNSNFANIAAGVVPQAVAQQNLFKDMASAERLEPIIETAILNSVRNRINAPADAKKMSEYLKYLTRNTQINFESSQVISSEAGPSRPVKAVPLNFFINDFALRTVLKIEYSAGALNLDGKVYTDYIKTHDFKLVQQGPGGAAYTAPGSTHFAYFTPAPSFFDGASIQRLISRKIITDKFAASLLLVDYPNPIFSMKRRSLEKYLDQVDPAAADFQAAFVEKVRAGTQNQNDCDPTQLQNCSPEQQFLFYWDLPDDQWRDEAQKRITKYLSAVVEKFNTTEGAEAYLQLLVSRQKEFMGGNGPQPNANFRNWPLINNLAEFSLLLPETDLSLQHPLEMKADGTVAPK</sequence>
<accession>A0A518FMT5</accession>
<evidence type="ECO:0000313" key="2">
    <source>
        <dbReference type="Proteomes" id="UP000320839"/>
    </source>
</evidence>
<gene>
    <name evidence="1" type="ORF">Pan153_22280</name>
</gene>
<dbReference type="EMBL" id="CP036317">
    <property type="protein sequence ID" value="QDV17575.1"/>
    <property type="molecule type" value="Genomic_DNA"/>
</dbReference>
<dbReference type="AlphaFoldDB" id="A0A518FMT5"/>
<evidence type="ECO:0000313" key="1">
    <source>
        <dbReference type="EMBL" id="QDV17575.1"/>
    </source>
</evidence>
<dbReference type="OrthoDB" id="3653866at2"/>
<protein>
    <submittedName>
        <fullName evidence="1">Uncharacterized protein</fullName>
    </submittedName>
</protein>
<reference evidence="1 2" key="1">
    <citation type="submission" date="2019-02" db="EMBL/GenBank/DDBJ databases">
        <title>Deep-cultivation of Planctomycetes and their phenomic and genomic characterization uncovers novel biology.</title>
        <authorList>
            <person name="Wiegand S."/>
            <person name="Jogler M."/>
            <person name="Boedeker C."/>
            <person name="Pinto D."/>
            <person name="Vollmers J."/>
            <person name="Rivas-Marin E."/>
            <person name="Kohn T."/>
            <person name="Peeters S.H."/>
            <person name="Heuer A."/>
            <person name="Rast P."/>
            <person name="Oberbeckmann S."/>
            <person name="Bunk B."/>
            <person name="Jeske O."/>
            <person name="Meyerdierks A."/>
            <person name="Storesund J.E."/>
            <person name="Kallscheuer N."/>
            <person name="Luecker S."/>
            <person name="Lage O.M."/>
            <person name="Pohl T."/>
            <person name="Merkel B.J."/>
            <person name="Hornburger P."/>
            <person name="Mueller R.-W."/>
            <person name="Bruemmer F."/>
            <person name="Labrenz M."/>
            <person name="Spormann A.M."/>
            <person name="Op den Camp H."/>
            <person name="Overmann J."/>
            <person name="Amann R."/>
            <person name="Jetten M.S.M."/>
            <person name="Mascher T."/>
            <person name="Medema M.H."/>
            <person name="Devos D.P."/>
            <person name="Kaster A.-K."/>
            <person name="Ovreas L."/>
            <person name="Rohde M."/>
            <person name="Galperin M.Y."/>
            <person name="Jogler C."/>
        </authorList>
    </citation>
    <scope>NUCLEOTIDE SEQUENCE [LARGE SCALE GENOMIC DNA]</scope>
    <source>
        <strain evidence="1 2">Pan153</strain>
    </source>
</reference>
<dbReference type="RefSeq" id="WP_145455566.1">
    <property type="nucleotide sequence ID" value="NZ_CP036317.1"/>
</dbReference>
<proteinExistence type="predicted"/>
<organism evidence="1 2">
    <name type="scientific">Gimesia panareensis</name>
    <dbReference type="NCBI Taxonomy" id="2527978"/>
    <lineage>
        <taxon>Bacteria</taxon>
        <taxon>Pseudomonadati</taxon>
        <taxon>Planctomycetota</taxon>
        <taxon>Planctomycetia</taxon>
        <taxon>Planctomycetales</taxon>
        <taxon>Planctomycetaceae</taxon>
        <taxon>Gimesia</taxon>
    </lineage>
</organism>